<dbReference type="AlphaFoldDB" id="A0A2I0UK30"/>
<evidence type="ECO:0000313" key="2">
    <source>
        <dbReference type="EMBL" id="PKU46405.1"/>
    </source>
</evidence>
<sequence>MGLTPSQKRSGHGGRWLHRDQWFECCQEPEALRARLSRSTDAATAPGQGSFSSHHTPDLSLYFDVMKQDHRLQFSTIWQAKINFFLLLKGKIPQKTVQREPPVELSFASATWMENHRERTRGPGKMRSMSTVVVFTKWDKPDLLQRSPLRDFLSQEFMNELESIDERGKLFGNILVKLLANCLAQDEEQQLKTTKHQVSIMMPHGCSTVARVPACKVPWLNKGDKGTKSERVASFQLAKNCRYRSYPRLQLASPFCLITCQIEEWWDGRETKYSFLWEDPKADVPGNIVQTSDGSHSFKWPEVSSAEV</sequence>
<reference evidence="3" key="1">
    <citation type="submission" date="2017-11" db="EMBL/GenBank/DDBJ databases">
        <authorList>
            <person name="Lima N.C."/>
            <person name="Parody-Merino A.M."/>
            <person name="Battley P.F."/>
            <person name="Fidler A.E."/>
            <person name="Prosdocimi F."/>
        </authorList>
    </citation>
    <scope>NUCLEOTIDE SEQUENCE [LARGE SCALE GENOMIC DNA]</scope>
</reference>
<organism evidence="2 3">
    <name type="scientific">Limosa lapponica baueri</name>
    <dbReference type="NCBI Taxonomy" id="1758121"/>
    <lineage>
        <taxon>Eukaryota</taxon>
        <taxon>Metazoa</taxon>
        <taxon>Chordata</taxon>
        <taxon>Craniata</taxon>
        <taxon>Vertebrata</taxon>
        <taxon>Euteleostomi</taxon>
        <taxon>Archelosauria</taxon>
        <taxon>Archosauria</taxon>
        <taxon>Dinosauria</taxon>
        <taxon>Saurischia</taxon>
        <taxon>Theropoda</taxon>
        <taxon>Coelurosauria</taxon>
        <taxon>Aves</taxon>
        <taxon>Neognathae</taxon>
        <taxon>Neoaves</taxon>
        <taxon>Charadriiformes</taxon>
        <taxon>Scolopacidae</taxon>
        <taxon>Limosa</taxon>
    </lineage>
</organism>
<gene>
    <name evidence="2" type="ORF">llap_3293</name>
</gene>
<dbReference type="Proteomes" id="UP000233556">
    <property type="component" value="Unassembled WGS sequence"/>
</dbReference>
<evidence type="ECO:0000313" key="3">
    <source>
        <dbReference type="Proteomes" id="UP000233556"/>
    </source>
</evidence>
<name>A0A2I0UK30_LIMLA</name>
<reference evidence="3" key="2">
    <citation type="submission" date="2017-12" db="EMBL/GenBank/DDBJ databases">
        <title>Genome sequence of the Bar-tailed Godwit (Limosa lapponica baueri).</title>
        <authorList>
            <person name="Lima N.C.B."/>
            <person name="Parody-Merino A.M."/>
            <person name="Battley P.F."/>
            <person name="Fidler A.E."/>
            <person name="Prosdocimi F."/>
        </authorList>
    </citation>
    <scope>NUCLEOTIDE SEQUENCE [LARGE SCALE GENOMIC DNA]</scope>
</reference>
<proteinExistence type="predicted"/>
<evidence type="ECO:0000256" key="1">
    <source>
        <dbReference type="SAM" id="MobiDB-lite"/>
    </source>
</evidence>
<feature type="region of interest" description="Disordered" evidence="1">
    <location>
        <begin position="289"/>
        <end position="308"/>
    </location>
</feature>
<dbReference type="EMBL" id="KZ505712">
    <property type="protein sequence ID" value="PKU46405.1"/>
    <property type="molecule type" value="Genomic_DNA"/>
</dbReference>
<protein>
    <submittedName>
        <fullName evidence="2">Uncharacterized protein</fullName>
    </submittedName>
</protein>
<keyword evidence="3" id="KW-1185">Reference proteome</keyword>
<accession>A0A2I0UK30</accession>